<dbReference type="PANTHER" id="PTHR10628:SF30">
    <property type="entry name" value="EXO-ALPHA-SIALIDASE"/>
    <property type="match status" value="1"/>
</dbReference>
<name>A0A2P8GE41_9BACT</name>
<dbReference type="EMBL" id="PYGK01000004">
    <property type="protein sequence ID" value="PSL32244.1"/>
    <property type="molecule type" value="Genomic_DNA"/>
</dbReference>
<dbReference type="SUPFAM" id="SSF50939">
    <property type="entry name" value="Sialidases"/>
    <property type="match status" value="1"/>
</dbReference>
<dbReference type="GO" id="GO:0005737">
    <property type="term" value="C:cytoplasm"/>
    <property type="evidence" value="ECO:0007669"/>
    <property type="project" value="TreeGrafter"/>
</dbReference>
<sequence length="396" mass="43296">MKGKHLPCLLWLGSWLLVVVSVFMPFKAQAGNDTLHLFSAGEGGYHTYRIPAIVTTVKGTLLAFCEGRKDGPHDAGNIDIVLKRSTDGGRTWSKVMVIWSDSTNTCGNPCPVVDGVTGAIWLLMTHNLGSDKEGDLIRRTAQSSRTVWAAKSEDDGLGWSVPVNVTNSAKDTSWGWYATGPGIGIQVQYGPYKGRLIVPCDHGYADANGRLKGGYEYGAHVIYSDDHGVTWQKGGVIRPKVNECQVTELADGKGGLLMNMRSYFGHGCRTHAVSHDGGGNWSAPEDVSGLEDPVCQASIIRYTWPVKKHAGCLLFLNPASKNKRDNMTLKASTDEGRMWRQVQLLYAGPSAYSCMALLPHGEVVCLYEAGEREPYEVIVLQRIDKKTITRIVKNRG</sequence>
<dbReference type="RefSeq" id="WP_170117498.1">
    <property type="nucleotide sequence ID" value="NZ_PYGK01000004.1"/>
</dbReference>
<evidence type="ECO:0000259" key="4">
    <source>
        <dbReference type="Pfam" id="PF13088"/>
    </source>
</evidence>
<protein>
    <recommendedName>
        <fullName evidence="3">exo-alpha-sialidase</fullName>
        <ecNumber evidence="3">3.2.1.18</ecNumber>
    </recommendedName>
</protein>
<dbReference type="PANTHER" id="PTHR10628">
    <property type="entry name" value="SIALIDASE"/>
    <property type="match status" value="1"/>
</dbReference>
<dbReference type="EC" id="3.2.1.18" evidence="3"/>
<dbReference type="AlphaFoldDB" id="A0A2P8GE41"/>
<dbReference type="CDD" id="cd15482">
    <property type="entry name" value="Sialidase_non-viral"/>
    <property type="match status" value="1"/>
</dbReference>
<feature type="domain" description="Sialidase" evidence="4">
    <location>
        <begin position="59"/>
        <end position="363"/>
    </location>
</feature>
<gene>
    <name evidence="5" type="ORF">CLV42_104547</name>
</gene>
<evidence type="ECO:0000313" key="5">
    <source>
        <dbReference type="EMBL" id="PSL32244.1"/>
    </source>
</evidence>
<dbReference type="Pfam" id="PF13088">
    <property type="entry name" value="BNR_2"/>
    <property type="match status" value="1"/>
</dbReference>
<dbReference type="GO" id="GO:0006689">
    <property type="term" value="P:ganglioside catabolic process"/>
    <property type="evidence" value="ECO:0007669"/>
    <property type="project" value="TreeGrafter"/>
</dbReference>
<dbReference type="InterPro" id="IPR036278">
    <property type="entry name" value="Sialidase_sf"/>
</dbReference>
<comment type="similarity">
    <text evidence="2">Belongs to the glycosyl hydrolase 33 family.</text>
</comment>
<dbReference type="Proteomes" id="UP000240978">
    <property type="component" value="Unassembled WGS sequence"/>
</dbReference>
<dbReference type="GO" id="GO:0009313">
    <property type="term" value="P:oligosaccharide catabolic process"/>
    <property type="evidence" value="ECO:0007669"/>
    <property type="project" value="TreeGrafter"/>
</dbReference>
<dbReference type="InterPro" id="IPR011040">
    <property type="entry name" value="Sialidase"/>
</dbReference>
<dbReference type="GO" id="GO:0004308">
    <property type="term" value="F:exo-alpha-sialidase activity"/>
    <property type="evidence" value="ECO:0007669"/>
    <property type="project" value="UniProtKB-EC"/>
</dbReference>
<keyword evidence="6" id="KW-1185">Reference proteome</keyword>
<dbReference type="GO" id="GO:0016020">
    <property type="term" value="C:membrane"/>
    <property type="evidence" value="ECO:0007669"/>
    <property type="project" value="TreeGrafter"/>
</dbReference>
<reference evidence="5 6" key="1">
    <citation type="submission" date="2018-03" db="EMBL/GenBank/DDBJ databases">
        <title>Genomic Encyclopedia of Archaeal and Bacterial Type Strains, Phase II (KMG-II): from individual species to whole genera.</title>
        <authorList>
            <person name="Goeker M."/>
        </authorList>
    </citation>
    <scope>NUCLEOTIDE SEQUENCE [LARGE SCALE GENOMIC DNA]</scope>
    <source>
        <strain evidence="5 6">DSM 18107</strain>
    </source>
</reference>
<proteinExistence type="inferred from homology"/>
<comment type="catalytic activity">
    <reaction evidence="1">
        <text>Hydrolysis of alpha-(2-&gt;3)-, alpha-(2-&gt;6)-, alpha-(2-&gt;8)- glycosidic linkages of terminal sialic acid residues in oligosaccharides, glycoproteins, glycolipids, colominic acid and synthetic substrates.</text>
        <dbReference type="EC" id="3.2.1.18"/>
    </reaction>
</comment>
<comment type="caution">
    <text evidence="5">The sequence shown here is derived from an EMBL/GenBank/DDBJ whole genome shotgun (WGS) entry which is preliminary data.</text>
</comment>
<evidence type="ECO:0000256" key="3">
    <source>
        <dbReference type="ARBA" id="ARBA00012733"/>
    </source>
</evidence>
<organism evidence="5 6">
    <name type="scientific">Chitinophaga ginsengisoli</name>
    <dbReference type="NCBI Taxonomy" id="363837"/>
    <lineage>
        <taxon>Bacteria</taxon>
        <taxon>Pseudomonadati</taxon>
        <taxon>Bacteroidota</taxon>
        <taxon>Chitinophagia</taxon>
        <taxon>Chitinophagales</taxon>
        <taxon>Chitinophagaceae</taxon>
        <taxon>Chitinophaga</taxon>
    </lineage>
</organism>
<accession>A0A2P8GE41</accession>
<evidence type="ECO:0000313" key="6">
    <source>
        <dbReference type="Proteomes" id="UP000240978"/>
    </source>
</evidence>
<evidence type="ECO:0000256" key="2">
    <source>
        <dbReference type="ARBA" id="ARBA00009348"/>
    </source>
</evidence>
<dbReference type="InterPro" id="IPR026856">
    <property type="entry name" value="Sialidase_fam"/>
</dbReference>
<evidence type="ECO:0000256" key="1">
    <source>
        <dbReference type="ARBA" id="ARBA00000427"/>
    </source>
</evidence>
<dbReference type="Gene3D" id="2.120.10.10">
    <property type="match status" value="1"/>
</dbReference>